<dbReference type="GO" id="GO:0106310">
    <property type="term" value="F:protein serine kinase activity"/>
    <property type="evidence" value="ECO:0007669"/>
    <property type="project" value="RHEA"/>
</dbReference>
<accession>D8R007</accession>
<proteinExistence type="inferred from homology"/>
<keyword evidence="6 13" id="KW-0547">Nucleotide-binding</keyword>
<keyword evidence="9 16" id="KW-1133">Transmembrane helix</keyword>
<evidence type="ECO:0000256" key="6">
    <source>
        <dbReference type="ARBA" id="ARBA00022741"/>
    </source>
</evidence>
<dbReference type="InterPro" id="IPR001480">
    <property type="entry name" value="Bulb-type_lectin_dom"/>
</dbReference>
<protein>
    <recommendedName>
        <fullName evidence="13">Receptor-like serine/threonine-protein kinase</fullName>
        <ecNumber evidence="13">2.7.11.1</ecNumber>
    </recommendedName>
</protein>
<keyword evidence="7 13" id="KW-0418">Kinase</keyword>
<evidence type="ECO:0000256" key="9">
    <source>
        <dbReference type="ARBA" id="ARBA00022989"/>
    </source>
</evidence>
<evidence type="ECO:0000256" key="14">
    <source>
        <dbReference type="PROSITE-ProRule" id="PRU10141"/>
    </source>
</evidence>
<dbReference type="SUPFAM" id="SSF56112">
    <property type="entry name" value="Protein kinase-like (PK-like)"/>
    <property type="match status" value="1"/>
</dbReference>
<evidence type="ECO:0000256" key="5">
    <source>
        <dbReference type="ARBA" id="ARBA00022729"/>
    </source>
</evidence>
<feature type="binding site" evidence="14">
    <location>
        <position position="543"/>
    </location>
    <ligand>
        <name>ATP</name>
        <dbReference type="ChEBI" id="CHEBI:30616"/>
    </ligand>
</feature>
<evidence type="ECO:0000256" key="12">
    <source>
        <dbReference type="ARBA" id="ARBA00023180"/>
    </source>
</evidence>
<evidence type="ECO:0000256" key="16">
    <source>
        <dbReference type="SAM" id="Phobius"/>
    </source>
</evidence>
<dbReference type="InterPro" id="IPR003609">
    <property type="entry name" value="Pan_app"/>
</dbReference>
<dbReference type="GO" id="GO:0005524">
    <property type="term" value="F:ATP binding"/>
    <property type="evidence" value="ECO:0007669"/>
    <property type="project" value="UniProtKB-UniRule"/>
</dbReference>
<dbReference type="PIRSF" id="PIRSF000641">
    <property type="entry name" value="SRK"/>
    <property type="match status" value="1"/>
</dbReference>
<feature type="transmembrane region" description="Helical" evidence="16">
    <location>
        <begin position="461"/>
        <end position="484"/>
    </location>
</feature>
<evidence type="ECO:0000256" key="17">
    <source>
        <dbReference type="SAM" id="SignalP"/>
    </source>
</evidence>
<evidence type="ECO:0000313" key="20">
    <source>
        <dbReference type="EMBL" id="EFJ34890.1"/>
    </source>
</evidence>
<dbReference type="Pfam" id="PF00954">
    <property type="entry name" value="S_locus_glycop"/>
    <property type="match status" value="1"/>
</dbReference>
<comment type="catalytic activity">
    <reaction evidence="13">
        <text>L-seryl-[protein] + ATP = O-phospho-L-seryl-[protein] + ADP + H(+)</text>
        <dbReference type="Rhea" id="RHEA:17989"/>
        <dbReference type="Rhea" id="RHEA-COMP:9863"/>
        <dbReference type="Rhea" id="RHEA-COMP:11604"/>
        <dbReference type="ChEBI" id="CHEBI:15378"/>
        <dbReference type="ChEBI" id="CHEBI:29999"/>
        <dbReference type="ChEBI" id="CHEBI:30616"/>
        <dbReference type="ChEBI" id="CHEBI:83421"/>
        <dbReference type="ChEBI" id="CHEBI:456216"/>
        <dbReference type="EC" id="2.7.11.1"/>
    </reaction>
</comment>
<dbReference type="Gramene" id="EFJ34890">
    <property type="protein sequence ID" value="EFJ34890"/>
    <property type="gene ID" value="SELMODRAFT_405892"/>
</dbReference>
<evidence type="ECO:0000256" key="13">
    <source>
        <dbReference type="PIRNR" id="PIRNR000641"/>
    </source>
</evidence>
<keyword evidence="10 16" id="KW-0472">Membrane</keyword>
<keyword evidence="21" id="KW-1185">Reference proteome</keyword>
<dbReference type="SUPFAM" id="SSF51110">
    <property type="entry name" value="alpha-D-mannose-specific plant lectins"/>
    <property type="match status" value="1"/>
</dbReference>
<dbReference type="GO" id="GO:0004674">
    <property type="term" value="F:protein serine/threonine kinase activity"/>
    <property type="evidence" value="ECO:0007669"/>
    <property type="project" value="UniProtKB-KW"/>
</dbReference>
<keyword evidence="3 13" id="KW-0808">Transferase</keyword>
<keyword evidence="11" id="KW-1015">Disulfide bond</keyword>
<comment type="catalytic activity">
    <reaction evidence="13">
        <text>L-threonyl-[protein] + ATP = O-phospho-L-threonyl-[protein] + ADP + H(+)</text>
        <dbReference type="Rhea" id="RHEA:46608"/>
        <dbReference type="Rhea" id="RHEA-COMP:11060"/>
        <dbReference type="Rhea" id="RHEA-COMP:11605"/>
        <dbReference type="ChEBI" id="CHEBI:15378"/>
        <dbReference type="ChEBI" id="CHEBI:30013"/>
        <dbReference type="ChEBI" id="CHEBI:30616"/>
        <dbReference type="ChEBI" id="CHEBI:61977"/>
        <dbReference type="ChEBI" id="CHEBI:456216"/>
        <dbReference type="EC" id="2.7.11.1"/>
    </reaction>
</comment>
<dbReference type="PROSITE" id="PS50927">
    <property type="entry name" value="BULB_LECTIN"/>
    <property type="match status" value="1"/>
</dbReference>
<evidence type="ECO:0000313" key="21">
    <source>
        <dbReference type="Proteomes" id="UP000001514"/>
    </source>
</evidence>
<comment type="similarity">
    <text evidence="13">Belongs to the protein kinase superfamily. Ser/Thr protein kinase family.</text>
</comment>
<dbReference type="OMA" id="HAIADPG"/>
<keyword evidence="12" id="KW-0325">Glycoprotein</keyword>
<evidence type="ECO:0000259" key="19">
    <source>
        <dbReference type="PROSITE" id="PS50948"/>
    </source>
</evidence>
<dbReference type="InterPro" id="IPR036426">
    <property type="entry name" value="Bulb-type_lectin_dom_sf"/>
</dbReference>
<dbReference type="HOGENOM" id="CLU_000288_116_2_1"/>
<feature type="signal peptide" evidence="17">
    <location>
        <begin position="1"/>
        <end position="20"/>
    </location>
</feature>
<dbReference type="PANTHER" id="PTHR47974:SF9">
    <property type="entry name" value="RECEPTOR-LIKE SERINE_THREONINE-PROTEIN KINASE"/>
    <property type="match status" value="1"/>
</dbReference>
<dbReference type="Gene3D" id="1.10.510.10">
    <property type="entry name" value="Transferase(Phosphotransferase) domain 1"/>
    <property type="match status" value="1"/>
</dbReference>
<evidence type="ECO:0000256" key="1">
    <source>
        <dbReference type="ARBA" id="ARBA00004167"/>
    </source>
</evidence>
<dbReference type="KEGG" id="smo:SELMODRAFT_405892"/>
<dbReference type="PANTHER" id="PTHR47974">
    <property type="entry name" value="OS07G0415500 PROTEIN"/>
    <property type="match status" value="1"/>
</dbReference>
<dbReference type="InterPro" id="IPR011009">
    <property type="entry name" value="Kinase-like_dom_sf"/>
</dbReference>
<dbReference type="EC" id="2.7.11.1" evidence="13"/>
<evidence type="ECO:0000256" key="7">
    <source>
        <dbReference type="ARBA" id="ARBA00022777"/>
    </source>
</evidence>
<dbReference type="Proteomes" id="UP000001514">
    <property type="component" value="Unassembled WGS sequence"/>
</dbReference>
<evidence type="ECO:0000256" key="2">
    <source>
        <dbReference type="ARBA" id="ARBA00022527"/>
    </source>
</evidence>
<feature type="region of interest" description="Disordered" evidence="15">
    <location>
        <begin position="679"/>
        <end position="704"/>
    </location>
</feature>
<dbReference type="Gene3D" id="2.90.10.10">
    <property type="entry name" value="Bulb-type lectin domain"/>
    <property type="match status" value="2"/>
</dbReference>
<keyword evidence="4 16" id="KW-0812">Transmembrane</keyword>
<organism evidence="21">
    <name type="scientific">Selaginella moellendorffii</name>
    <name type="common">Spikemoss</name>
    <dbReference type="NCBI Taxonomy" id="88036"/>
    <lineage>
        <taxon>Eukaryota</taxon>
        <taxon>Viridiplantae</taxon>
        <taxon>Streptophyta</taxon>
        <taxon>Embryophyta</taxon>
        <taxon>Tracheophyta</taxon>
        <taxon>Lycopodiopsida</taxon>
        <taxon>Selaginellales</taxon>
        <taxon>Selaginellaceae</taxon>
        <taxon>Selaginella</taxon>
    </lineage>
</organism>
<dbReference type="InterPro" id="IPR001245">
    <property type="entry name" value="Ser-Thr/Tyr_kinase_cat_dom"/>
</dbReference>
<dbReference type="GO" id="GO:0048544">
    <property type="term" value="P:recognition of pollen"/>
    <property type="evidence" value="ECO:0007669"/>
    <property type="project" value="InterPro"/>
</dbReference>
<dbReference type="GO" id="GO:0016020">
    <property type="term" value="C:membrane"/>
    <property type="evidence" value="ECO:0007669"/>
    <property type="project" value="UniProtKB-SubCell"/>
</dbReference>
<dbReference type="InterPro" id="IPR024171">
    <property type="entry name" value="SRK-like_kinase"/>
</dbReference>
<keyword evidence="2 13" id="KW-0723">Serine/threonine-protein kinase</keyword>
<dbReference type="InterPro" id="IPR020635">
    <property type="entry name" value="Tyr_kinase_cat_dom"/>
</dbReference>
<sequence length="704" mass="78145">MAAKLVTLVLLVLLVLNCEGIGLGDKLGARQPPWMSLNNTFAFGFHTSDGIGELFTLAIWHQSTGTVVWEATEALIKNGSTTEKPKIKVGKTGELELKETGLIVTDKSMTVWLVRCENCSIATASLEETGNFVLLDRSSDRIWQSFDFPTDTLLPGQELRGNTSLVAGKYRLSMNRRGIELYFQDYLNHSYWGIINKQLNTSESTMTSTPKFTFSIDGHLAFFDANGSSWYRYKFDNAQKYPIDLGDTSVTRRLTLEKNGTLRSYSCGSREKRWRVVWQSALLECEVFGTCGAFGLCGYKPRKSCSCPPGFYAVDSSESAGCVRKFPLSCSSGNATSSASKMVEVQRAMYVGNLLQQLSKDPISLEQCKVSCLKDCRCLGATYMLAGTKRCSLLGGEDGRLFNGVQAMERASIALLKVSALDPLTTSFSEDVFVTVLDAYTPSLPDSLRNWSYFSDAGHRLVFAIAIGELASFLCIALSAWFCWRRSLRGMWKKAAKDHRGPTWFSYEQLEVATNHFSCKLGAGGFGSVYKGVLPDMTVVAFKAEVATLGRVHHVNLVKLLGYCAEGSHRLLVYEFLSNGSLDQECIDLWGTRYVRALSKVCLLSWFTVWAFQKYVAGELHAIADPGLKNLEWNEFERMIKVAFWCIQLDARSRPSMSRVVQMLEEPDLEVAVPPFPTPASEEVVSGNSPSFLPPLSQSVIDPR</sequence>
<dbReference type="InterPro" id="IPR017441">
    <property type="entry name" value="Protein_kinase_ATP_BS"/>
</dbReference>
<dbReference type="PROSITE" id="PS50948">
    <property type="entry name" value="PAN"/>
    <property type="match status" value="1"/>
</dbReference>
<feature type="compositionally biased region" description="Polar residues" evidence="15">
    <location>
        <begin position="686"/>
        <end position="704"/>
    </location>
</feature>
<keyword evidence="5 17" id="KW-0732">Signal</keyword>
<dbReference type="Pfam" id="PF01453">
    <property type="entry name" value="B_lectin"/>
    <property type="match status" value="1"/>
</dbReference>
<keyword evidence="8 13" id="KW-0067">ATP-binding</keyword>
<comment type="subcellular location">
    <subcellularLocation>
        <location evidence="1">Membrane</location>
        <topology evidence="1">Single-pass membrane protein</topology>
    </subcellularLocation>
</comment>
<dbReference type="SMART" id="SM00219">
    <property type="entry name" value="TyrKc"/>
    <property type="match status" value="1"/>
</dbReference>
<evidence type="ECO:0000259" key="18">
    <source>
        <dbReference type="PROSITE" id="PS50927"/>
    </source>
</evidence>
<dbReference type="PROSITE" id="PS00107">
    <property type="entry name" value="PROTEIN_KINASE_ATP"/>
    <property type="match status" value="1"/>
</dbReference>
<evidence type="ECO:0000256" key="8">
    <source>
        <dbReference type="ARBA" id="ARBA00022840"/>
    </source>
</evidence>
<feature type="domain" description="Bulb-type lectin" evidence="18">
    <location>
        <begin position="18"/>
        <end position="147"/>
    </location>
</feature>
<evidence type="ECO:0000256" key="10">
    <source>
        <dbReference type="ARBA" id="ARBA00023136"/>
    </source>
</evidence>
<evidence type="ECO:0000256" key="15">
    <source>
        <dbReference type="SAM" id="MobiDB-lite"/>
    </source>
</evidence>
<dbReference type="AlphaFoldDB" id="D8R007"/>
<feature type="domain" description="Apple" evidence="19">
    <location>
        <begin position="330"/>
        <end position="420"/>
    </location>
</feature>
<feature type="chain" id="PRO_5003121394" description="Receptor-like serine/threonine-protein kinase" evidence="17">
    <location>
        <begin position="21"/>
        <end position="704"/>
    </location>
</feature>
<reference evidence="20 21" key="1">
    <citation type="journal article" date="2011" name="Science">
        <title>The Selaginella genome identifies genetic changes associated with the evolution of vascular plants.</title>
        <authorList>
            <person name="Banks J.A."/>
            <person name="Nishiyama T."/>
            <person name="Hasebe M."/>
            <person name="Bowman J.L."/>
            <person name="Gribskov M."/>
            <person name="dePamphilis C."/>
            <person name="Albert V.A."/>
            <person name="Aono N."/>
            <person name="Aoyama T."/>
            <person name="Ambrose B.A."/>
            <person name="Ashton N.W."/>
            <person name="Axtell M.J."/>
            <person name="Barker E."/>
            <person name="Barker M.S."/>
            <person name="Bennetzen J.L."/>
            <person name="Bonawitz N.D."/>
            <person name="Chapple C."/>
            <person name="Cheng C."/>
            <person name="Correa L.G."/>
            <person name="Dacre M."/>
            <person name="DeBarry J."/>
            <person name="Dreyer I."/>
            <person name="Elias M."/>
            <person name="Engstrom E.M."/>
            <person name="Estelle M."/>
            <person name="Feng L."/>
            <person name="Finet C."/>
            <person name="Floyd S.K."/>
            <person name="Frommer W.B."/>
            <person name="Fujita T."/>
            <person name="Gramzow L."/>
            <person name="Gutensohn M."/>
            <person name="Harholt J."/>
            <person name="Hattori M."/>
            <person name="Heyl A."/>
            <person name="Hirai T."/>
            <person name="Hiwatashi Y."/>
            <person name="Ishikawa M."/>
            <person name="Iwata M."/>
            <person name="Karol K.G."/>
            <person name="Koehler B."/>
            <person name="Kolukisaoglu U."/>
            <person name="Kubo M."/>
            <person name="Kurata T."/>
            <person name="Lalonde S."/>
            <person name="Li K."/>
            <person name="Li Y."/>
            <person name="Litt A."/>
            <person name="Lyons E."/>
            <person name="Manning G."/>
            <person name="Maruyama T."/>
            <person name="Michael T.P."/>
            <person name="Mikami K."/>
            <person name="Miyazaki S."/>
            <person name="Morinaga S."/>
            <person name="Murata T."/>
            <person name="Mueller-Roeber B."/>
            <person name="Nelson D.R."/>
            <person name="Obara M."/>
            <person name="Oguri Y."/>
            <person name="Olmstead R.G."/>
            <person name="Onodera N."/>
            <person name="Petersen B.L."/>
            <person name="Pils B."/>
            <person name="Prigge M."/>
            <person name="Rensing S.A."/>
            <person name="Riano-Pachon D.M."/>
            <person name="Roberts A.W."/>
            <person name="Sato Y."/>
            <person name="Scheller H.V."/>
            <person name="Schulz B."/>
            <person name="Schulz C."/>
            <person name="Shakirov E.V."/>
            <person name="Shibagaki N."/>
            <person name="Shinohara N."/>
            <person name="Shippen D.E."/>
            <person name="Soerensen I."/>
            <person name="Sotooka R."/>
            <person name="Sugimoto N."/>
            <person name="Sugita M."/>
            <person name="Sumikawa N."/>
            <person name="Tanurdzic M."/>
            <person name="Theissen G."/>
            <person name="Ulvskov P."/>
            <person name="Wakazuki S."/>
            <person name="Weng J.K."/>
            <person name="Willats W.W."/>
            <person name="Wipf D."/>
            <person name="Wolf P.G."/>
            <person name="Yang L."/>
            <person name="Zimmer A.D."/>
            <person name="Zhu Q."/>
            <person name="Mitros T."/>
            <person name="Hellsten U."/>
            <person name="Loque D."/>
            <person name="Otillar R."/>
            <person name="Salamov A."/>
            <person name="Schmutz J."/>
            <person name="Shapiro H."/>
            <person name="Lindquist E."/>
            <person name="Lucas S."/>
            <person name="Rokhsar D."/>
            <person name="Grigoriev I.V."/>
        </authorList>
    </citation>
    <scope>NUCLEOTIDE SEQUENCE [LARGE SCALE GENOMIC DNA]</scope>
</reference>
<dbReference type="InParanoid" id="D8R007"/>
<evidence type="ECO:0000256" key="4">
    <source>
        <dbReference type="ARBA" id="ARBA00022692"/>
    </source>
</evidence>
<dbReference type="EMBL" id="GL377569">
    <property type="protein sequence ID" value="EFJ34890.1"/>
    <property type="molecule type" value="Genomic_DNA"/>
</dbReference>
<evidence type="ECO:0000256" key="3">
    <source>
        <dbReference type="ARBA" id="ARBA00022679"/>
    </source>
</evidence>
<dbReference type="GO" id="GO:0004713">
    <property type="term" value="F:protein tyrosine kinase activity"/>
    <property type="evidence" value="ECO:0007669"/>
    <property type="project" value="InterPro"/>
</dbReference>
<dbReference type="InterPro" id="IPR000858">
    <property type="entry name" value="S_locus_glycoprot_dom"/>
</dbReference>
<dbReference type="Pfam" id="PF07714">
    <property type="entry name" value="PK_Tyr_Ser-Thr"/>
    <property type="match status" value="1"/>
</dbReference>
<dbReference type="FunCoup" id="D8R007">
    <property type="interactions" value="374"/>
</dbReference>
<evidence type="ECO:0000256" key="11">
    <source>
        <dbReference type="ARBA" id="ARBA00023157"/>
    </source>
</evidence>
<dbReference type="SMART" id="SM00108">
    <property type="entry name" value="B_lectin"/>
    <property type="match status" value="1"/>
</dbReference>
<dbReference type="Gene3D" id="3.30.200.20">
    <property type="entry name" value="Phosphorylase Kinase, domain 1"/>
    <property type="match status" value="2"/>
</dbReference>
<name>D8R007_SELML</name>
<gene>
    <name evidence="20" type="ORF">SELMODRAFT_405892</name>
</gene>